<dbReference type="Proteomes" id="UP000487268">
    <property type="component" value="Unassembled WGS sequence"/>
</dbReference>
<evidence type="ECO:0000313" key="2">
    <source>
        <dbReference type="Proteomes" id="UP000487268"/>
    </source>
</evidence>
<evidence type="ECO:0008006" key="3">
    <source>
        <dbReference type="Google" id="ProtNLM"/>
    </source>
</evidence>
<gene>
    <name evidence="1" type="ORF">ACRB68_70460</name>
</gene>
<dbReference type="AlphaFoldDB" id="A0A7K0C677"/>
<dbReference type="InterPro" id="IPR036388">
    <property type="entry name" value="WH-like_DNA-bd_sf"/>
</dbReference>
<dbReference type="InterPro" id="IPR036390">
    <property type="entry name" value="WH_DNA-bd_sf"/>
</dbReference>
<dbReference type="EMBL" id="WEGH01000005">
    <property type="protein sequence ID" value="MQY08935.1"/>
    <property type="molecule type" value="Genomic_DNA"/>
</dbReference>
<dbReference type="Gene3D" id="1.10.10.10">
    <property type="entry name" value="Winged helix-like DNA-binding domain superfamily/Winged helix DNA-binding domain"/>
    <property type="match status" value="1"/>
</dbReference>
<proteinExistence type="predicted"/>
<comment type="caution">
    <text evidence="1">The sequence shown here is derived from an EMBL/GenBank/DDBJ whole genome shotgun (WGS) entry which is preliminary data.</text>
</comment>
<protein>
    <recommendedName>
        <fullName evidence="3">MarR family transcriptional regulator</fullName>
    </recommendedName>
</protein>
<evidence type="ECO:0000313" key="1">
    <source>
        <dbReference type="EMBL" id="MQY08935.1"/>
    </source>
</evidence>
<name>A0A7K0C677_9ACTN</name>
<sequence>MTPTLSPQVLGRAENAHRALLESLLAGSGLGYPQWVALKIAAGAGPADRGDLAARIAGALKTGAPAARAALDDLAAAGLLDDGGLTAAGRDLHDRLTAAVTEATARAYSAVTAADLATAGRVLDAVTARIDAELA</sequence>
<accession>A0A7K0C677</accession>
<reference evidence="1 2" key="1">
    <citation type="submission" date="2019-10" db="EMBL/GenBank/DDBJ databases">
        <title>Actinomadura rubteroloni sp. nov. and Actinomadura macrotermitis sp. nov., isolated from the gut of fungus growing-termite Macrotermes natalensis.</title>
        <authorList>
            <person name="Benndorf R."/>
            <person name="Martin K."/>
            <person name="Kuefner M."/>
            <person name="De Beer W."/>
            <person name="Kaster A.-K."/>
            <person name="Vollmers J."/>
            <person name="Poulsen M."/>
            <person name="Beemelmanns C."/>
        </authorList>
    </citation>
    <scope>NUCLEOTIDE SEQUENCE [LARGE SCALE GENOMIC DNA]</scope>
    <source>
        <strain evidence="1 2">RB68</strain>
    </source>
</reference>
<organism evidence="1 2">
    <name type="scientific">Actinomadura macrotermitis</name>
    <dbReference type="NCBI Taxonomy" id="2585200"/>
    <lineage>
        <taxon>Bacteria</taxon>
        <taxon>Bacillati</taxon>
        <taxon>Actinomycetota</taxon>
        <taxon>Actinomycetes</taxon>
        <taxon>Streptosporangiales</taxon>
        <taxon>Thermomonosporaceae</taxon>
        <taxon>Actinomadura</taxon>
    </lineage>
</organism>
<dbReference type="SUPFAM" id="SSF46785">
    <property type="entry name" value="Winged helix' DNA-binding domain"/>
    <property type="match status" value="1"/>
</dbReference>
<dbReference type="RefSeq" id="WP_153540237.1">
    <property type="nucleotide sequence ID" value="NZ_WEGH01000005.1"/>
</dbReference>
<keyword evidence="2" id="KW-1185">Reference proteome</keyword>